<accession>A0A317PKF1</accession>
<dbReference type="InterPro" id="IPR008912">
    <property type="entry name" value="Uncharacterised_CoxE"/>
</dbReference>
<evidence type="ECO:0000313" key="2">
    <source>
        <dbReference type="EMBL" id="PWW01442.1"/>
    </source>
</evidence>
<dbReference type="PANTHER" id="PTHR39338:SF6">
    <property type="entry name" value="BLL5662 PROTEIN"/>
    <property type="match status" value="1"/>
</dbReference>
<organism evidence="2 3">
    <name type="scientific">Hoeflea marina</name>
    <dbReference type="NCBI Taxonomy" id="274592"/>
    <lineage>
        <taxon>Bacteria</taxon>
        <taxon>Pseudomonadati</taxon>
        <taxon>Pseudomonadota</taxon>
        <taxon>Alphaproteobacteria</taxon>
        <taxon>Hyphomicrobiales</taxon>
        <taxon>Rhizobiaceae</taxon>
        <taxon>Hoeflea</taxon>
    </lineage>
</organism>
<sequence>MSPTSAPDPSDLPQAARPLFGFARLLRRHGFPVAPEQVTGFMQAVYLLGPRSMDDIREAALAMLAPQPDRRDEFEAHFRSWFYGEAAAVVEGEGEDETEIKDDGGAIEEQLEIQRTETGGELSSAAEQLSRRELQSDRSRLTNFQRRISDSLPRRRSFRTVRTASGGHVDLRRSLRSILGSDGDIPSPRWRKRQTVPRRLLVLIDVSGSMKLHTADYLRLAHAVVQGAPHAEVFSFATRLTRLTSALRVRDRDQALARASELVDDWDGGTQIGATLLAFLSVPRFSAFARGASVVILSDALERGDPAAMQLAVQRFAARAHRLSLATPLAGDPRFRPETAALKAILPLLDDLVDGSSIAGLTRFLLSLARSAPDAKTLWRRAS</sequence>
<evidence type="ECO:0000313" key="3">
    <source>
        <dbReference type="Proteomes" id="UP000246352"/>
    </source>
</evidence>
<dbReference type="PANTHER" id="PTHR39338">
    <property type="entry name" value="BLL5662 PROTEIN-RELATED"/>
    <property type="match status" value="1"/>
</dbReference>
<dbReference type="AlphaFoldDB" id="A0A317PKF1"/>
<dbReference type="SUPFAM" id="SSF53300">
    <property type="entry name" value="vWA-like"/>
    <property type="match status" value="1"/>
</dbReference>
<feature type="region of interest" description="Disordered" evidence="1">
    <location>
        <begin position="117"/>
        <end position="136"/>
    </location>
</feature>
<reference evidence="2 3" key="1">
    <citation type="submission" date="2018-05" db="EMBL/GenBank/DDBJ databases">
        <title>Genomic Encyclopedia of Type Strains, Phase IV (KMG-IV): sequencing the most valuable type-strain genomes for metagenomic binning, comparative biology and taxonomic classification.</title>
        <authorList>
            <person name="Goeker M."/>
        </authorList>
    </citation>
    <scope>NUCLEOTIDE SEQUENCE [LARGE SCALE GENOMIC DNA]</scope>
    <source>
        <strain evidence="2 3">DSM 16791</strain>
    </source>
</reference>
<dbReference type="InterPro" id="IPR011195">
    <property type="entry name" value="UCP010256"/>
</dbReference>
<evidence type="ECO:0008006" key="4">
    <source>
        <dbReference type="Google" id="ProtNLM"/>
    </source>
</evidence>
<evidence type="ECO:0000256" key="1">
    <source>
        <dbReference type="SAM" id="MobiDB-lite"/>
    </source>
</evidence>
<comment type="caution">
    <text evidence="2">The sequence shown here is derived from an EMBL/GenBank/DDBJ whole genome shotgun (WGS) entry which is preliminary data.</text>
</comment>
<gene>
    <name evidence="2" type="ORF">DFR52_102104</name>
</gene>
<dbReference type="EMBL" id="QGTR01000002">
    <property type="protein sequence ID" value="PWW01442.1"/>
    <property type="molecule type" value="Genomic_DNA"/>
</dbReference>
<dbReference type="Pfam" id="PF05762">
    <property type="entry name" value="VWA_CoxE"/>
    <property type="match status" value="1"/>
</dbReference>
<dbReference type="InterPro" id="IPR036465">
    <property type="entry name" value="vWFA_dom_sf"/>
</dbReference>
<protein>
    <recommendedName>
        <fullName evidence="4">VWFA domain-containing protein</fullName>
    </recommendedName>
</protein>
<dbReference type="CDD" id="cd00198">
    <property type="entry name" value="vWFA"/>
    <property type="match status" value="1"/>
</dbReference>
<dbReference type="RefSeq" id="WP_110031258.1">
    <property type="nucleotide sequence ID" value="NZ_QGTR01000002.1"/>
</dbReference>
<keyword evidence="3" id="KW-1185">Reference proteome</keyword>
<proteinExistence type="predicted"/>
<dbReference type="OrthoDB" id="9790469at2"/>
<dbReference type="Proteomes" id="UP000246352">
    <property type="component" value="Unassembled WGS sequence"/>
</dbReference>
<dbReference type="PIRSF" id="PIRSF010256">
    <property type="entry name" value="CoxE_vWa"/>
    <property type="match status" value="1"/>
</dbReference>
<name>A0A317PKF1_9HYPH</name>